<dbReference type="InterPro" id="IPR019794">
    <property type="entry name" value="Peroxidases_AS"/>
</dbReference>
<keyword evidence="6" id="KW-0349">Heme</keyword>
<dbReference type="FunFam" id="1.10.520.10:FF:000005">
    <property type="entry name" value="Cytochrome c peroxidase"/>
    <property type="match status" value="1"/>
</dbReference>
<dbReference type="GeneID" id="25988040"/>
<evidence type="ECO:0000256" key="6">
    <source>
        <dbReference type="ARBA" id="ARBA00022617"/>
    </source>
</evidence>
<dbReference type="EMBL" id="ALBS01000027">
    <property type="protein sequence ID" value="EJT52316.1"/>
    <property type="molecule type" value="Genomic_DNA"/>
</dbReference>
<dbReference type="InterPro" id="IPR044831">
    <property type="entry name" value="Ccp1-like"/>
</dbReference>
<dbReference type="Gene3D" id="1.10.520.10">
    <property type="match status" value="1"/>
</dbReference>
<dbReference type="InterPro" id="IPR002016">
    <property type="entry name" value="Haem_peroxidase"/>
</dbReference>
<feature type="domain" description="Plant heme peroxidase family profile" evidence="14">
    <location>
        <begin position="90"/>
        <end position="293"/>
    </location>
</feature>
<evidence type="ECO:0000256" key="4">
    <source>
        <dbReference type="ARBA" id="ARBA00005997"/>
    </source>
</evidence>
<dbReference type="PROSITE" id="PS50873">
    <property type="entry name" value="PEROXIDASE_4"/>
    <property type="match status" value="1"/>
</dbReference>
<evidence type="ECO:0000313" key="15">
    <source>
        <dbReference type="EMBL" id="EJT52316.1"/>
    </source>
</evidence>
<accession>J5TR90</accession>
<keyword evidence="5 13" id="KW-0575">Peroxidase</keyword>
<name>J5TR90_TRIAS</name>
<gene>
    <name evidence="15" type="ORF">A1Q1_04527</name>
</gene>
<dbReference type="HOGENOM" id="CLU_036959_0_1_1"/>
<keyword evidence="11" id="KW-0496">Mitochondrion</keyword>
<protein>
    <recommendedName>
        <fullName evidence="13">Peroxidase</fullName>
        <ecNumber evidence="13">1.11.1.-</ecNumber>
    </recommendedName>
</protein>
<dbReference type="GO" id="GO:0005759">
    <property type="term" value="C:mitochondrial matrix"/>
    <property type="evidence" value="ECO:0007669"/>
    <property type="project" value="UniProtKB-SubCell"/>
</dbReference>
<dbReference type="FunFam" id="1.10.420.10:FF:000009">
    <property type="entry name" value="Ascorbate peroxidase"/>
    <property type="match status" value="1"/>
</dbReference>
<dbReference type="GO" id="GO:0005758">
    <property type="term" value="C:mitochondrial intermembrane space"/>
    <property type="evidence" value="ECO:0007669"/>
    <property type="project" value="UniProtKB-SubCell"/>
</dbReference>
<dbReference type="GO" id="GO:0020037">
    <property type="term" value="F:heme binding"/>
    <property type="evidence" value="ECO:0007669"/>
    <property type="project" value="UniProtKB-UniRule"/>
</dbReference>
<comment type="similarity">
    <text evidence="4">Belongs to the peroxidase family. Cytochrome c peroxidase subfamily.</text>
</comment>
<keyword evidence="9 13" id="KW-0560">Oxidoreductase</keyword>
<reference evidence="15 16" key="1">
    <citation type="journal article" date="2012" name="Eukaryot. Cell">
        <title>Draft genome sequence of CBS 2479, the standard type strain of Trichosporon asahii.</title>
        <authorList>
            <person name="Yang R.Y."/>
            <person name="Li H.T."/>
            <person name="Zhu H."/>
            <person name="Zhou G.P."/>
            <person name="Wang M."/>
            <person name="Wang L."/>
        </authorList>
    </citation>
    <scope>NUCLEOTIDE SEQUENCE [LARGE SCALE GENOMIC DNA]</scope>
    <source>
        <strain evidence="16">ATCC 90039 / CBS 2479 / JCM 2466 / KCTC 7840 / NCYC 2677 / UAMH 7654</strain>
    </source>
</reference>
<evidence type="ECO:0000256" key="3">
    <source>
        <dbReference type="ARBA" id="ARBA00004569"/>
    </source>
</evidence>
<evidence type="ECO:0000256" key="11">
    <source>
        <dbReference type="ARBA" id="ARBA00023128"/>
    </source>
</evidence>
<dbReference type="PROSITE" id="PS00436">
    <property type="entry name" value="PEROXIDASE_2"/>
    <property type="match status" value="1"/>
</dbReference>
<evidence type="ECO:0000256" key="8">
    <source>
        <dbReference type="ARBA" id="ARBA00022946"/>
    </source>
</evidence>
<evidence type="ECO:0000259" key="14">
    <source>
        <dbReference type="PROSITE" id="PS50873"/>
    </source>
</evidence>
<dbReference type="VEuPathDB" id="FungiDB:A1Q1_04527"/>
<evidence type="ECO:0000256" key="1">
    <source>
        <dbReference type="ARBA" id="ARBA00003917"/>
    </source>
</evidence>
<evidence type="ECO:0000256" key="9">
    <source>
        <dbReference type="ARBA" id="ARBA00023002"/>
    </source>
</evidence>
<dbReference type="PANTHER" id="PTHR31356:SF36">
    <property type="entry name" value="L-ASCORBATE PEROXIDASE 3"/>
    <property type="match status" value="1"/>
</dbReference>
<evidence type="ECO:0000256" key="2">
    <source>
        <dbReference type="ARBA" id="ARBA00004305"/>
    </source>
</evidence>
<keyword evidence="10" id="KW-0408">Iron</keyword>
<dbReference type="PRINTS" id="PR00459">
    <property type="entry name" value="ASPEROXIDASE"/>
</dbReference>
<dbReference type="SUPFAM" id="SSF48113">
    <property type="entry name" value="Heme-dependent peroxidases"/>
    <property type="match status" value="1"/>
</dbReference>
<dbReference type="AlphaFoldDB" id="J5TR90"/>
<evidence type="ECO:0000256" key="7">
    <source>
        <dbReference type="ARBA" id="ARBA00022723"/>
    </source>
</evidence>
<evidence type="ECO:0000256" key="10">
    <source>
        <dbReference type="ARBA" id="ARBA00023004"/>
    </source>
</evidence>
<dbReference type="EC" id="1.11.1.-" evidence="13"/>
<evidence type="ECO:0000256" key="5">
    <source>
        <dbReference type="ARBA" id="ARBA00022559"/>
    </source>
</evidence>
<dbReference type="Gene3D" id="1.10.420.10">
    <property type="entry name" value="Peroxidase, domain 2"/>
    <property type="match status" value="1"/>
</dbReference>
<comment type="catalytic activity">
    <reaction evidence="12">
        <text>2 Fe(II)-[cytochrome c] + H2O2 + 2 H(+) = 2 Fe(III)-[cytochrome c] + 2 H2O</text>
        <dbReference type="Rhea" id="RHEA:16581"/>
        <dbReference type="Rhea" id="RHEA-COMP:10350"/>
        <dbReference type="Rhea" id="RHEA-COMP:14399"/>
        <dbReference type="ChEBI" id="CHEBI:15377"/>
        <dbReference type="ChEBI" id="CHEBI:15378"/>
        <dbReference type="ChEBI" id="CHEBI:16240"/>
        <dbReference type="ChEBI" id="CHEBI:29033"/>
        <dbReference type="ChEBI" id="CHEBI:29034"/>
        <dbReference type="EC" id="1.11.1.5"/>
    </reaction>
</comment>
<dbReference type="GO" id="GO:0042744">
    <property type="term" value="P:hydrogen peroxide catabolic process"/>
    <property type="evidence" value="ECO:0007669"/>
    <property type="project" value="TreeGrafter"/>
</dbReference>
<dbReference type="GO" id="GO:0004130">
    <property type="term" value="F:cytochrome-c peroxidase activity"/>
    <property type="evidence" value="ECO:0007669"/>
    <property type="project" value="UniProtKB-EC"/>
</dbReference>
<evidence type="ECO:0000256" key="12">
    <source>
        <dbReference type="ARBA" id="ARBA00049265"/>
    </source>
</evidence>
<dbReference type="KEGG" id="tasa:A1Q1_04527"/>
<evidence type="ECO:0000256" key="13">
    <source>
        <dbReference type="RuleBase" id="RU363051"/>
    </source>
</evidence>
<dbReference type="PRINTS" id="PR00458">
    <property type="entry name" value="PEROXIDASE"/>
</dbReference>
<organism evidence="15 16">
    <name type="scientific">Trichosporon asahii var. asahii (strain ATCC 90039 / CBS 2479 / JCM 2466 / KCTC 7840 / NBRC 103889/ NCYC 2677 / UAMH 7654)</name>
    <name type="common">Yeast</name>
    <dbReference type="NCBI Taxonomy" id="1186058"/>
    <lineage>
        <taxon>Eukaryota</taxon>
        <taxon>Fungi</taxon>
        <taxon>Dikarya</taxon>
        <taxon>Basidiomycota</taxon>
        <taxon>Agaricomycotina</taxon>
        <taxon>Tremellomycetes</taxon>
        <taxon>Trichosporonales</taxon>
        <taxon>Trichosporonaceae</taxon>
        <taxon>Trichosporon</taxon>
    </lineage>
</organism>
<keyword evidence="7" id="KW-0479">Metal-binding</keyword>
<evidence type="ECO:0000313" key="16">
    <source>
        <dbReference type="Proteomes" id="UP000002748"/>
    </source>
</evidence>
<comment type="function">
    <text evidence="1">Destroys radicals which are normally produced within the cells and which are toxic to biological systems.</text>
</comment>
<proteinExistence type="inferred from homology"/>
<dbReference type="Proteomes" id="UP000002748">
    <property type="component" value="Unassembled WGS sequence"/>
</dbReference>
<dbReference type="CDD" id="cd00691">
    <property type="entry name" value="ascorbate_peroxidase"/>
    <property type="match status" value="1"/>
</dbReference>
<comment type="subcellular location">
    <subcellularLocation>
        <location evidence="3">Mitochondrion intermembrane space</location>
    </subcellularLocation>
    <subcellularLocation>
        <location evidence="2">Mitochondrion matrix</location>
    </subcellularLocation>
</comment>
<sequence length="293" mass="32227">MSAVPKGDYEGIRNEVRKILKKPGYDDGSIGPVLVRLAWHASGTYSAKDKNGGSNGAGMRFAPESDDGANAGLEFARQFLDPIAEANPWISRADLWTLAGVTAVEAMGGPVVPWKPGRTDFQSAKHASEYRGNIADRLPDAAQGAQHIRDIFYRMGFNDQEIVALSGAHNLGRCHRDRSGFEGPWVVNPTRFSNQYFRLLTTRKWTPKKWDGPLQYETVVAGKELMMLPTDLALIEDDKFRPYVEQYAKDQKLFFKDFAAAFGKLIDLGINRDANGLASVGGCPFAGAARSNL</sequence>
<dbReference type="PANTHER" id="PTHR31356">
    <property type="entry name" value="THYLAKOID LUMENAL 29 KDA PROTEIN, CHLOROPLASTIC-RELATED"/>
    <property type="match status" value="1"/>
</dbReference>
<dbReference type="GO" id="GO:0034599">
    <property type="term" value="P:cellular response to oxidative stress"/>
    <property type="evidence" value="ECO:0007669"/>
    <property type="project" value="InterPro"/>
</dbReference>
<dbReference type="RefSeq" id="XP_014183435.1">
    <property type="nucleotide sequence ID" value="XM_014327960.1"/>
</dbReference>
<dbReference type="Pfam" id="PF00141">
    <property type="entry name" value="peroxidase"/>
    <property type="match status" value="1"/>
</dbReference>
<dbReference type="OrthoDB" id="2859658at2759"/>
<dbReference type="GO" id="GO:0046872">
    <property type="term" value="F:metal ion binding"/>
    <property type="evidence" value="ECO:0007669"/>
    <property type="project" value="UniProtKB-UniRule"/>
</dbReference>
<dbReference type="InterPro" id="IPR002207">
    <property type="entry name" value="Peroxidase_I"/>
</dbReference>
<comment type="caution">
    <text evidence="15">The sequence shown here is derived from an EMBL/GenBank/DDBJ whole genome shotgun (WGS) entry which is preliminary data.</text>
</comment>
<dbReference type="GO" id="GO:0000302">
    <property type="term" value="P:response to reactive oxygen species"/>
    <property type="evidence" value="ECO:0007669"/>
    <property type="project" value="TreeGrafter"/>
</dbReference>
<keyword evidence="8" id="KW-0809">Transit peptide</keyword>
<dbReference type="InterPro" id="IPR010255">
    <property type="entry name" value="Haem_peroxidase_sf"/>
</dbReference>